<evidence type="ECO:0000313" key="2">
    <source>
        <dbReference type="Proteomes" id="UP000299102"/>
    </source>
</evidence>
<name>A0A4C1SX64_EUMVA</name>
<proteinExistence type="predicted"/>
<protein>
    <submittedName>
        <fullName evidence="1">Uncharacterized protein</fullName>
    </submittedName>
</protein>
<gene>
    <name evidence="1" type="ORF">EVAR_5148_1</name>
</gene>
<accession>A0A4C1SX64</accession>
<dbReference type="Proteomes" id="UP000299102">
    <property type="component" value="Unassembled WGS sequence"/>
</dbReference>
<dbReference type="AlphaFoldDB" id="A0A4C1SX64"/>
<organism evidence="1 2">
    <name type="scientific">Eumeta variegata</name>
    <name type="common">Bagworm moth</name>
    <name type="synonym">Eumeta japonica</name>
    <dbReference type="NCBI Taxonomy" id="151549"/>
    <lineage>
        <taxon>Eukaryota</taxon>
        <taxon>Metazoa</taxon>
        <taxon>Ecdysozoa</taxon>
        <taxon>Arthropoda</taxon>
        <taxon>Hexapoda</taxon>
        <taxon>Insecta</taxon>
        <taxon>Pterygota</taxon>
        <taxon>Neoptera</taxon>
        <taxon>Endopterygota</taxon>
        <taxon>Lepidoptera</taxon>
        <taxon>Glossata</taxon>
        <taxon>Ditrysia</taxon>
        <taxon>Tineoidea</taxon>
        <taxon>Psychidae</taxon>
        <taxon>Oiketicinae</taxon>
        <taxon>Eumeta</taxon>
    </lineage>
</organism>
<reference evidence="1 2" key="1">
    <citation type="journal article" date="2019" name="Commun. Biol.">
        <title>The bagworm genome reveals a unique fibroin gene that provides high tensile strength.</title>
        <authorList>
            <person name="Kono N."/>
            <person name="Nakamura H."/>
            <person name="Ohtoshi R."/>
            <person name="Tomita M."/>
            <person name="Numata K."/>
            <person name="Arakawa K."/>
        </authorList>
    </citation>
    <scope>NUCLEOTIDE SEQUENCE [LARGE SCALE GENOMIC DNA]</scope>
</reference>
<dbReference type="EMBL" id="BGZK01000019">
    <property type="protein sequence ID" value="GBP05860.1"/>
    <property type="molecule type" value="Genomic_DNA"/>
</dbReference>
<keyword evidence="2" id="KW-1185">Reference proteome</keyword>
<sequence>MKFLEERRPTGVVHGAPLPAACGTRTSTHARRGRAGGELEVEAVTYSTGGLLFSVRLQVRECGKAKNNNKRNPSLHERLSIRFVGFRSGRADSKVSNGYCVIFAKQQTTAIYIISVGCVVRAHPSRANVAAAARGAPDKTFNAAPGRARVCSSTSKRDSEVTVRLAGDDSSPAQRAQVGVLTANDFG</sequence>
<comment type="caution">
    <text evidence="1">The sequence shown here is derived from an EMBL/GenBank/DDBJ whole genome shotgun (WGS) entry which is preliminary data.</text>
</comment>
<evidence type="ECO:0000313" key="1">
    <source>
        <dbReference type="EMBL" id="GBP05860.1"/>
    </source>
</evidence>